<dbReference type="RefSeq" id="WP_230778399.1">
    <property type="nucleotide sequence ID" value="NZ_CP141221.1"/>
</dbReference>
<name>A0ABT7PFU7_9BACT</name>
<feature type="region of interest" description="Disordered" evidence="1">
    <location>
        <begin position="141"/>
        <end position="219"/>
    </location>
</feature>
<sequence length="279" mass="30284">MPSYPGRSLQTEFLLVCEARSTTLTDGHWRFGLEDSFGETVLEAEDSDLGDLNRLTLLAAVRGLEAIDGPSSVTLLSTNRYLIRSLSNSLPRWRQNNFVWEHFGRRVAVQHADLWRRVDRALDIHTVQACLVSSCLVSRRGPETQSQPAVGHGTEDAASTARPSSRRASGQSQLRIDRPVAPSGRNRIMPFSGGTNTPENANAPNQSGPATNFAGPSIVPAPSARLRRLLASDVLAGNPANSDAVQNDPDQPSSDGLTSRRAPTAKRRGRFTAEDLHAE</sequence>
<organism evidence="2 3">
    <name type="scientific">Roseiconus lacunae</name>
    <dbReference type="NCBI Taxonomy" id="2605694"/>
    <lineage>
        <taxon>Bacteria</taxon>
        <taxon>Pseudomonadati</taxon>
        <taxon>Planctomycetota</taxon>
        <taxon>Planctomycetia</taxon>
        <taxon>Pirellulales</taxon>
        <taxon>Pirellulaceae</taxon>
        <taxon>Roseiconus</taxon>
    </lineage>
</organism>
<proteinExistence type="predicted"/>
<evidence type="ECO:0000313" key="2">
    <source>
        <dbReference type="EMBL" id="MDM4015248.1"/>
    </source>
</evidence>
<protein>
    <submittedName>
        <fullName evidence="2">Ribonuclease HI</fullName>
    </submittedName>
</protein>
<comment type="caution">
    <text evidence="2">The sequence shown here is derived from an EMBL/GenBank/DDBJ whole genome shotgun (WGS) entry which is preliminary data.</text>
</comment>
<feature type="region of interest" description="Disordered" evidence="1">
    <location>
        <begin position="235"/>
        <end position="279"/>
    </location>
</feature>
<dbReference type="Proteomes" id="UP001239462">
    <property type="component" value="Unassembled WGS sequence"/>
</dbReference>
<reference evidence="2 3" key="1">
    <citation type="submission" date="2023-06" db="EMBL/GenBank/DDBJ databases">
        <title>Roseiconus lacunae JC819 isolated from Gulf of Mannar region, Tamil Nadu.</title>
        <authorList>
            <person name="Pk S."/>
            <person name="Ch S."/>
            <person name="Ch V.R."/>
        </authorList>
    </citation>
    <scope>NUCLEOTIDE SEQUENCE [LARGE SCALE GENOMIC DNA]</scope>
    <source>
        <strain evidence="2 3">JC819</strain>
    </source>
</reference>
<dbReference type="Gene3D" id="3.30.420.10">
    <property type="entry name" value="Ribonuclease H-like superfamily/Ribonuclease H"/>
    <property type="match status" value="1"/>
</dbReference>
<dbReference type="SUPFAM" id="SSF53098">
    <property type="entry name" value="Ribonuclease H-like"/>
    <property type="match status" value="1"/>
</dbReference>
<dbReference type="EMBL" id="JASZZN010000004">
    <property type="protein sequence ID" value="MDM4015248.1"/>
    <property type="molecule type" value="Genomic_DNA"/>
</dbReference>
<evidence type="ECO:0000313" key="3">
    <source>
        <dbReference type="Proteomes" id="UP001239462"/>
    </source>
</evidence>
<feature type="compositionally biased region" description="Low complexity" evidence="1">
    <location>
        <begin position="157"/>
        <end position="169"/>
    </location>
</feature>
<dbReference type="InterPro" id="IPR012337">
    <property type="entry name" value="RNaseH-like_sf"/>
</dbReference>
<feature type="compositionally biased region" description="Polar residues" evidence="1">
    <location>
        <begin position="239"/>
        <end position="257"/>
    </location>
</feature>
<dbReference type="InterPro" id="IPR036397">
    <property type="entry name" value="RNaseH_sf"/>
</dbReference>
<evidence type="ECO:0000256" key="1">
    <source>
        <dbReference type="SAM" id="MobiDB-lite"/>
    </source>
</evidence>
<keyword evidence="3" id="KW-1185">Reference proteome</keyword>
<feature type="compositionally biased region" description="Polar residues" evidence="1">
    <location>
        <begin position="193"/>
        <end position="210"/>
    </location>
</feature>
<gene>
    <name evidence="2" type="ORF">QTN89_07400</name>
</gene>
<accession>A0ABT7PFU7</accession>